<evidence type="ECO:0000313" key="11">
    <source>
        <dbReference type="EMBL" id="OEU14976.1"/>
    </source>
</evidence>
<dbReference type="OrthoDB" id="1365747at2759"/>
<organism evidence="11 12">
    <name type="scientific">Fragilariopsis cylindrus CCMP1102</name>
    <dbReference type="NCBI Taxonomy" id="635003"/>
    <lineage>
        <taxon>Eukaryota</taxon>
        <taxon>Sar</taxon>
        <taxon>Stramenopiles</taxon>
        <taxon>Ochrophyta</taxon>
        <taxon>Bacillariophyta</taxon>
        <taxon>Bacillariophyceae</taxon>
        <taxon>Bacillariophycidae</taxon>
        <taxon>Bacillariales</taxon>
        <taxon>Bacillariaceae</taxon>
        <taxon>Fragilariopsis</taxon>
    </lineage>
</organism>
<evidence type="ECO:0000256" key="7">
    <source>
        <dbReference type="ARBA" id="ARBA00048995"/>
    </source>
</evidence>
<dbReference type="InterPro" id="IPR033129">
    <property type="entry name" value="PEPCASE_His_AS"/>
</dbReference>
<dbReference type="InterPro" id="IPR015813">
    <property type="entry name" value="Pyrv/PenolPyrv_kinase-like_dom"/>
</dbReference>
<keyword evidence="6" id="KW-0120">Carbon dioxide fixation</keyword>
<dbReference type="GO" id="GO:0005829">
    <property type="term" value="C:cytosol"/>
    <property type="evidence" value="ECO:0007669"/>
    <property type="project" value="TreeGrafter"/>
</dbReference>
<evidence type="ECO:0000256" key="10">
    <source>
        <dbReference type="SAM" id="MobiDB-lite"/>
    </source>
</evidence>
<dbReference type="PROSITE" id="PS00393">
    <property type="entry name" value="PEPCASE_2"/>
    <property type="match status" value="1"/>
</dbReference>
<dbReference type="HAMAP" id="MF_00595">
    <property type="entry name" value="PEPcase_type1"/>
    <property type="match status" value="1"/>
</dbReference>
<dbReference type="GO" id="GO:0015977">
    <property type="term" value="P:carbon fixation"/>
    <property type="evidence" value="ECO:0007669"/>
    <property type="project" value="UniProtKB-KW"/>
</dbReference>
<dbReference type="GO" id="GO:0006099">
    <property type="term" value="P:tricarboxylic acid cycle"/>
    <property type="evidence" value="ECO:0007669"/>
    <property type="project" value="InterPro"/>
</dbReference>
<evidence type="ECO:0000256" key="2">
    <source>
        <dbReference type="ARBA" id="ARBA00008346"/>
    </source>
</evidence>
<name>A0A1E7FA03_9STRA</name>
<comment type="catalytic activity">
    <reaction evidence="7">
        <text>oxaloacetate + phosphate = phosphoenolpyruvate + hydrogencarbonate</text>
        <dbReference type="Rhea" id="RHEA:28370"/>
        <dbReference type="ChEBI" id="CHEBI:16452"/>
        <dbReference type="ChEBI" id="CHEBI:17544"/>
        <dbReference type="ChEBI" id="CHEBI:43474"/>
        <dbReference type="ChEBI" id="CHEBI:58702"/>
        <dbReference type="EC" id="4.1.1.31"/>
    </reaction>
</comment>
<feature type="region of interest" description="Disordered" evidence="10">
    <location>
        <begin position="79"/>
        <end position="112"/>
    </location>
</feature>
<dbReference type="InterPro" id="IPR018129">
    <property type="entry name" value="PEP_COase_Lys_AS"/>
</dbReference>
<dbReference type="Proteomes" id="UP000095751">
    <property type="component" value="Unassembled WGS sequence"/>
</dbReference>
<sequence>MLRSSSTTGGSVARRWLMKSSTTTASSSIAARKKTTTVFAGNSFATSRSSGLTTTTTAIRSMSTSFGSSFAEPGCESLFDEMKNSSSPGESITAAFTPSEAEAENDDKDKKDTQLRADIRTMGSLLGHIVQDHHGTEIFEKIEELRGLSKKWRMAGAGRGTDLSKVNEADATFKQLTKACSNLSNGEILIIARAFNFFLSNANAAEGHHRIRRLNMATREEALPDRYDSCGGALKSLLEQGHSEDDIYDALLSQKVELVLTAHPTEVNRRTILEKQRRVQKILTKADYLRDAGLSSSTGYAQTELDRSLKREIASTWQTDETAHVKPTPQNEAERGTLVVETVLWDALPAFLRRLNSVTTKTISKSLPLDASPVIFSSWMGGDRDGNPNVTPDVTREVCLKNRAQAAGLLKRDLIRLESELSIMDCSSELKDMALSLGGDAGNFEPYRTVLSKMIARMNRTEIWAEEQLESTQNQSQYDVEDVYTKKEDLINELMLIYRSLCETDNEIEADGFLTDVIRNVHAFGLTMVKLDIRQESDRHEEAIDSITRYLGLGSYSDWDEDTKLSWLQQQLASPRPLIRSGSWNDNPKFFSSNAIDTLETFQVIEEQYEESLGAYVISQATTPSDVLAVLVLQKNAGVKKALRVAPLFETLDDLNGAAATMTKLFSLPAYMGAIDGKHEVMIGYSDSAKDAGRLAASWAQYETQEALAKVARDAGVEMTFFHGKGGTVGRGGNPQTYQAILAHAPDTINGRFRVTEQGEMITQNFGYQDRAERTMDIYTAAVLAEKLTEHVQPTDEWRSLMKTISDVSCDAYRKIVSEDKRFVPYFRSATPELELSNLNIGSRPAKRKATGGVESLRAIPWNFSWTQTRLNLPTWLGVGEAFTTILASKDGDKLREMYKQWPSFRTTVDMVEMVLAKSEPKIAQNYDDMLVSDEKAKELGAEIRAMHAQTEGAVLDLTGHKVLSEDNSVLIGLLGVRNRYVDVLNCLQSETLQRLRKSEADGKEDKVLKDCLLTTITGVANGMGNTG</sequence>
<dbReference type="EC" id="4.1.1.31" evidence="3"/>
<feature type="active site" evidence="8">
    <location>
        <position position="263"/>
    </location>
</feature>
<accession>A0A1E7FA03</accession>
<dbReference type="Gene3D" id="1.20.1440.90">
    <property type="entry name" value="Phosphoenolpyruvate/pyruvate domain"/>
    <property type="match status" value="1"/>
</dbReference>
<dbReference type="KEGG" id="fcy:FRACYDRAFT_241035"/>
<reference evidence="11 12" key="1">
    <citation type="submission" date="2016-09" db="EMBL/GenBank/DDBJ databases">
        <title>Extensive genetic diversity and differential bi-allelic expression allows diatom success in the polar Southern Ocean.</title>
        <authorList>
            <consortium name="DOE Joint Genome Institute"/>
            <person name="Mock T."/>
            <person name="Otillar R.P."/>
            <person name="Strauss J."/>
            <person name="Dupont C."/>
            <person name="Frickenhaus S."/>
            <person name="Maumus F."/>
            <person name="Mcmullan M."/>
            <person name="Sanges R."/>
            <person name="Schmutz J."/>
            <person name="Toseland A."/>
            <person name="Valas R."/>
            <person name="Veluchamy A."/>
            <person name="Ward B.J."/>
            <person name="Allen A."/>
            <person name="Barry K."/>
            <person name="Falciatore A."/>
            <person name="Ferrante M."/>
            <person name="Fortunato A.E."/>
            <person name="Gloeckner G."/>
            <person name="Gruber A."/>
            <person name="Hipkin R."/>
            <person name="Janech M."/>
            <person name="Kroth P."/>
            <person name="Leese F."/>
            <person name="Lindquist E."/>
            <person name="Lyon B.R."/>
            <person name="Martin J."/>
            <person name="Mayer C."/>
            <person name="Parker M."/>
            <person name="Quesneville H."/>
            <person name="Raymond J."/>
            <person name="Uhlig C."/>
            <person name="Valentin K.U."/>
            <person name="Worden A.Z."/>
            <person name="Armbrust E.V."/>
            <person name="Bowler C."/>
            <person name="Green B."/>
            <person name="Moulton V."/>
            <person name="Van Oosterhout C."/>
            <person name="Grigoriev I."/>
        </authorList>
    </citation>
    <scope>NUCLEOTIDE SEQUENCE [LARGE SCALE GENOMIC DNA]</scope>
    <source>
        <strain evidence="11 12">CCMP1102</strain>
    </source>
</reference>
<dbReference type="EMBL" id="KV784360">
    <property type="protein sequence ID" value="OEU14976.1"/>
    <property type="molecule type" value="Genomic_DNA"/>
</dbReference>
<dbReference type="SUPFAM" id="SSF51621">
    <property type="entry name" value="Phosphoenolpyruvate/pyruvate domain"/>
    <property type="match status" value="1"/>
</dbReference>
<keyword evidence="12" id="KW-1185">Reference proteome</keyword>
<evidence type="ECO:0000256" key="8">
    <source>
        <dbReference type="PROSITE-ProRule" id="PRU10111"/>
    </source>
</evidence>
<evidence type="ECO:0000313" key="12">
    <source>
        <dbReference type="Proteomes" id="UP000095751"/>
    </source>
</evidence>
<protein>
    <recommendedName>
        <fullName evidence="3">phosphoenolpyruvate carboxylase</fullName>
        <ecNumber evidence="3">4.1.1.31</ecNumber>
    </recommendedName>
</protein>
<comment type="similarity">
    <text evidence="2">Belongs to the PEPCase type 1 family.</text>
</comment>
<dbReference type="InterPro" id="IPR022805">
    <property type="entry name" value="PEP_COase_bac/pln-type"/>
</dbReference>
<dbReference type="PRINTS" id="PR00150">
    <property type="entry name" value="PEPCARBXLASE"/>
</dbReference>
<dbReference type="AlphaFoldDB" id="A0A1E7FA03"/>
<evidence type="ECO:0000256" key="9">
    <source>
        <dbReference type="PROSITE-ProRule" id="PRU10112"/>
    </source>
</evidence>
<dbReference type="NCBIfam" id="NF000584">
    <property type="entry name" value="PRK00009.1"/>
    <property type="match status" value="1"/>
</dbReference>
<feature type="active site" evidence="9">
    <location>
        <position position="690"/>
    </location>
</feature>
<dbReference type="GO" id="GO:0008964">
    <property type="term" value="F:phosphoenolpyruvate carboxylase activity"/>
    <property type="evidence" value="ECO:0007669"/>
    <property type="project" value="UniProtKB-EC"/>
</dbReference>
<dbReference type="PROSITE" id="PS00781">
    <property type="entry name" value="PEPCASE_1"/>
    <property type="match status" value="1"/>
</dbReference>
<evidence type="ECO:0000256" key="4">
    <source>
        <dbReference type="ARBA" id="ARBA00022842"/>
    </source>
</evidence>
<dbReference type="Pfam" id="PF00311">
    <property type="entry name" value="PEPcase"/>
    <property type="match status" value="1"/>
</dbReference>
<evidence type="ECO:0000256" key="5">
    <source>
        <dbReference type="ARBA" id="ARBA00023239"/>
    </source>
</evidence>
<dbReference type="PANTHER" id="PTHR30523">
    <property type="entry name" value="PHOSPHOENOLPYRUVATE CARBOXYLASE"/>
    <property type="match status" value="1"/>
</dbReference>
<gene>
    <name evidence="11" type="primary">PEPC2</name>
    <name evidence="11" type="ORF">FRACYDRAFT_241035</name>
</gene>
<keyword evidence="11" id="KW-0670">Pyruvate</keyword>
<comment type="cofactor">
    <cofactor evidence="1">
        <name>Mg(2+)</name>
        <dbReference type="ChEBI" id="CHEBI:18420"/>
    </cofactor>
</comment>
<dbReference type="InterPro" id="IPR021135">
    <property type="entry name" value="PEP_COase"/>
</dbReference>
<keyword evidence="4" id="KW-0460">Magnesium</keyword>
<evidence type="ECO:0000256" key="6">
    <source>
        <dbReference type="ARBA" id="ARBA00023300"/>
    </source>
</evidence>
<evidence type="ECO:0000256" key="3">
    <source>
        <dbReference type="ARBA" id="ARBA00012305"/>
    </source>
</evidence>
<dbReference type="PANTHER" id="PTHR30523:SF6">
    <property type="entry name" value="PHOSPHOENOLPYRUVATE CARBOXYLASE"/>
    <property type="match status" value="1"/>
</dbReference>
<evidence type="ECO:0000256" key="1">
    <source>
        <dbReference type="ARBA" id="ARBA00001946"/>
    </source>
</evidence>
<dbReference type="InParanoid" id="A0A1E7FA03"/>
<keyword evidence="5" id="KW-0456">Lyase</keyword>
<feature type="compositionally biased region" description="Polar residues" evidence="10">
    <location>
        <begin position="84"/>
        <end position="96"/>
    </location>
</feature>
<proteinExistence type="inferred from homology"/>
<dbReference type="FunCoup" id="A0A1E7FA03">
    <property type="interactions" value="61"/>
</dbReference>